<name>D6YAE9_THEBD</name>
<evidence type="ECO:0000259" key="4">
    <source>
        <dbReference type="Pfam" id="PF13399"/>
    </source>
</evidence>
<feature type="domain" description="LytR/CpsA/Psr regulator C-terminal" evidence="4">
    <location>
        <begin position="356"/>
        <end position="441"/>
    </location>
</feature>
<evidence type="ECO:0000313" key="5">
    <source>
        <dbReference type="EMBL" id="ADG90202.1"/>
    </source>
</evidence>
<protein>
    <submittedName>
        <fullName evidence="5">Cell envelope-related transcriptional attenuator</fullName>
    </submittedName>
</protein>
<reference evidence="5 6" key="1">
    <citation type="submission" date="2010-01" db="EMBL/GenBank/DDBJ databases">
        <title>The complete genome of Thermobispora bispora DSM 43833.</title>
        <authorList>
            <consortium name="US DOE Joint Genome Institute (JGI-PGF)"/>
            <person name="Lucas S."/>
            <person name="Copeland A."/>
            <person name="Lapidus A."/>
            <person name="Glavina del Rio T."/>
            <person name="Dalin E."/>
            <person name="Tice H."/>
            <person name="Bruce D."/>
            <person name="Goodwin L."/>
            <person name="Pitluck S."/>
            <person name="Kyrpides N."/>
            <person name="Mavromatis K."/>
            <person name="Ivanova N."/>
            <person name="Mikhailova N."/>
            <person name="Chertkov O."/>
            <person name="Brettin T."/>
            <person name="Detter J.C."/>
            <person name="Han C."/>
            <person name="Larimer F."/>
            <person name="Land M."/>
            <person name="Hauser L."/>
            <person name="Markowitz V."/>
            <person name="Cheng J.-F."/>
            <person name="Hugenholtz P."/>
            <person name="Woyke T."/>
            <person name="Wu D."/>
            <person name="Jando M."/>
            <person name="Schneider S."/>
            <person name="Klenk H.-P."/>
            <person name="Eisen J.A."/>
        </authorList>
    </citation>
    <scope>NUCLEOTIDE SEQUENCE [LARGE SCALE GENOMIC DNA]</scope>
    <source>
        <strain evidence="6">ATCC 19993 / DSM 43833 / CBS 139.67 / JCM 10125 / KCTC 9307 / NBRC 14880 / R51</strain>
    </source>
</reference>
<dbReference type="InterPro" id="IPR004474">
    <property type="entry name" value="LytR_CpsA_psr"/>
</dbReference>
<keyword evidence="2" id="KW-0812">Transmembrane</keyword>
<keyword evidence="2" id="KW-0472">Membrane</keyword>
<dbReference type="Pfam" id="PF13399">
    <property type="entry name" value="LytR_C"/>
    <property type="match status" value="1"/>
</dbReference>
<dbReference type="AlphaFoldDB" id="D6YAE9"/>
<keyword evidence="6" id="KW-1185">Reference proteome</keyword>
<accession>D6YAE9</accession>
<dbReference type="NCBIfam" id="TIGR00350">
    <property type="entry name" value="lytR_cpsA_psr"/>
    <property type="match status" value="1"/>
</dbReference>
<sequence length="468" mass="50790">MGPTDTPQESSVDDTARPARPVPKWRSWLYVALSGVLGVVMGGVTFLVGGVAKLSGNVKHEEVGDLGARPTKIGKALNILIVGSDQRRGANAKYGRTPGERTDTILLAHIPARRDGLLLISFPRDSLVRLPACRATKNFPGQPAHVGMINESFNNGGITCTWRTIESLTGIHIDHFVKVDFTGFKSMVDALGGVEVCLPTPINDPKAMLRLPAGKQVLNGEQALGYVRARYTLGDGSDIGRIQRQQMFLASVAKKALSGDMLTDPATLYRFLDAVTKSVTTDPGLDLNVMKDLALSLKDITADRIRFVTTPWRYSLTNPGRVEWVQPQANRLFRMVAEDRVTGPIKGGEQRIPKSQIHIVVQNGTGRSGLATAVAAQLEQRGYHILKVGNAAAPYQKTVIKYSPNGATRAPRLYRELQQTTTRLVRGARTRALVLVIGADWQGLRPTRAVTDVEGFTATHDTCTATAT</sequence>
<dbReference type="Gene3D" id="3.30.70.2390">
    <property type="match status" value="1"/>
</dbReference>
<evidence type="ECO:0000256" key="1">
    <source>
        <dbReference type="ARBA" id="ARBA00006068"/>
    </source>
</evidence>
<evidence type="ECO:0000313" key="6">
    <source>
        <dbReference type="Proteomes" id="UP000006640"/>
    </source>
</evidence>
<dbReference type="Gene3D" id="3.40.630.190">
    <property type="entry name" value="LCP protein"/>
    <property type="match status" value="1"/>
</dbReference>
<dbReference type="eggNOG" id="COG1316">
    <property type="taxonomic scope" value="Bacteria"/>
</dbReference>
<dbReference type="KEGG" id="tbi:Tbis_3514"/>
<feature type="domain" description="Cell envelope-related transcriptional attenuator" evidence="3">
    <location>
        <begin position="101"/>
        <end position="257"/>
    </location>
</feature>
<organism evidence="5 6">
    <name type="scientific">Thermobispora bispora (strain ATCC 19993 / DSM 43833 / CBS 139.67 / JCM 10125 / KCTC 9307 / NBRC 14880 / R51)</name>
    <dbReference type="NCBI Taxonomy" id="469371"/>
    <lineage>
        <taxon>Bacteria</taxon>
        <taxon>Bacillati</taxon>
        <taxon>Actinomycetota</taxon>
        <taxon>Actinomycetes</taxon>
        <taxon>Streptosporangiales</taxon>
        <taxon>Streptosporangiaceae</taxon>
        <taxon>Thermobispora</taxon>
    </lineage>
</organism>
<evidence type="ECO:0000259" key="3">
    <source>
        <dbReference type="Pfam" id="PF03816"/>
    </source>
</evidence>
<dbReference type="Proteomes" id="UP000006640">
    <property type="component" value="Chromosome"/>
</dbReference>
<dbReference type="EMBL" id="CP001874">
    <property type="protein sequence ID" value="ADG90202.1"/>
    <property type="molecule type" value="Genomic_DNA"/>
</dbReference>
<dbReference type="PANTHER" id="PTHR33392">
    <property type="entry name" value="POLYISOPRENYL-TEICHOIC ACID--PEPTIDOGLYCAN TEICHOIC ACID TRANSFERASE TAGU"/>
    <property type="match status" value="1"/>
</dbReference>
<proteinExistence type="inferred from homology"/>
<dbReference type="InterPro" id="IPR027381">
    <property type="entry name" value="LytR/CpsA/Psr_C"/>
</dbReference>
<dbReference type="Pfam" id="PF03816">
    <property type="entry name" value="LytR_cpsA_psr"/>
    <property type="match status" value="1"/>
</dbReference>
<dbReference type="InterPro" id="IPR050922">
    <property type="entry name" value="LytR/CpsA/Psr_CW_biosynth"/>
</dbReference>
<comment type="similarity">
    <text evidence="1">Belongs to the LytR/CpsA/Psr (LCP) family.</text>
</comment>
<gene>
    <name evidence="5" type="ordered locus">Tbis_3514</name>
</gene>
<feature type="transmembrane region" description="Helical" evidence="2">
    <location>
        <begin position="28"/>
        <end position="52"/>
    </location>
</feature>
<dbReference type="PANTHER" id="PTHR33392:SF6">
    <property type="entry name" value="POLYISOPRENYL-TEICHOIC ACID--PEPTIDOGLYCAN TEICHOIC ACID TRANSFERASE TAGU"/>
    <property type="match status" value="1"/>
</dbReference>
<dbReference type="HOGENOM" id="CLU_016455_0_0_11"/>
<evidence type="ECO:0000256" key="2">
    <source>
        <dbReference type="SAM" id="Phobius"/>
    </source>
</evidence>
<dbReference type="STRING" id="469371.Tbis_3514"/>
<dbReference type="RefSeq" id="WP_013133735.1">
    <property type="nucleotide sequence ID" value="NC_014165.1"/>
</dbReference>
<keyword evidence="2" id="KW-1133">Transmembrane helix</keyword>